<proteinExistence type="predicted"/>
<dbReference type="Proteomes" id="UP001056539">
    <property type="component" value="Chromosome"/>
</dbReference>
<dbReference type="KEGG" id="taqu:KDW03_01635"/>
<dbReference type="EMBL" id="CP073355">
    <property type="protein sequence ID" value="URA10530.1"/>
    <property type="molecule type" value="Genomic_DNA"/>
</dbReference>
<evidence type="ECO:0000313" key="2">
    <source>
        <dbReference type="Proteomes" id="UP001056539"/>
    </source>
</evidence>
<dbReference type="RefSeq" id="WP_271435658.1">
    <property type="nucleotide sequence ID" value="NZ_CP073355.1"/>
</dbReference>
<organism evidence="1 2">
    <name type="scientific">Thermospira aquatica</name>
    <dbReference type="NCBI Taxonomy" id="2828656"/>
    <lineage>
        <taxon>Bacteria</taxon>
        <taxon>Pseudomonadati</taxon>
        <taxon>Spirochaetota</taxon>
        <taxon>Spirochaetia</taxon>
        <taxon>Brevinematales</taxon>
        <taxon>Thermospiraceae</taxon>
        <taxon>Thermospira</taxon>
    </lineage>
</organism>
<dbReference type="InterPro" id="IPR053738">
    <property type="entry name" value="Lambda_capsid_assembly"/>
</dbReference>
<dbReference type="Gene3D" id="3.90.1690.10">
    <property type="entry name" value="phage-related protein like domain"/>
    <property type="match status" value="1"/>
</dbReference>
<dbReference type="AlphaFoldDB" id="A0AAX3BE82"/>
<gene>
    <name evidence="1" type="ORF">KDW03_01635</name>
</gene>
<reference evidence="1" key="1">
    <citation type="submission" date="2021-04" db="EMBL/GenBank/DDBJ databases">
        <authorList>
            <person name="Postec A."/>
        </authorList>
    </citation>
    <scope>NUCLEOTIDE SEQUENCE</scope>
    <source>
        <strain evidence="1">F1F22</strain>
    </source>
</reference>
<evidence type="ECO:0000313" key="1">
    <source>
        <dbReference type="EMBL" id="URA10530.1"/>
    </source>
</evidence>
<accession>A0AAX3BE82</accession>
<keyword evidence="2" id="KW-1185">Reference proteome</keyword>
<protein>
    <submittedName>
        <fullName evidence="1">Uncharacterized protein</fullName>
    </submittedName>
</protein>
<name>A0AAX3BE82_9SPIR</name>
<sequence length="124" mass="14123">MIVLFILSQEVIFFLPDTIKYTLQILDIKKVIVGESVYYDGTQMKDIWGNHAILAYVPENPQTIDEPSFGYTIRNDRYPIVEKVRDELATSDVILVRDMTGVALLSDVAGYLILNAGELYEVYN</sequence>
<reference evidence="1" key="2">
    <citation type="submission" date="2022-06" db="EMBL/GenBank/DDBJ databases">
        <title>Thermospira aquatica gen. nov., sp. nov.</title>
        <authorList>
            <person name="Ben Ali Gam Z."/>
            <person name="Labat M."/>
        </authorList>
    </citation>
    <scope>NUCLEOTIDE SEQUENCE</scope>
    <source>
        <strain evidence="1">F1F22</strain>
    </source>
</reference>